<name>A0A4C1WQ78_EUMVA</name>
<proteinExistence type="predicted"/>
<sequence length="97" mass="11030">MPYPNIYTKVYGTLCHFAYKFACSPTVYRDVIPFTNATRVTRASHQKVGRRLPWPMNTRKLGRVASALPASRVRIEYPIEGVIAHLESSFTERKATA</sequence>
<gene>
    <name evidence="1" type="ORF">EVAR_43873_1</name>
</gene>
<reference evidence="1 2" key="1">
    <citation type="journal article" date="2019" name="Commun. Biol.">
        <title>The bagworm genome reveals a unique fibroin gene that provides high tensile strength.</title>
        <authorList>
            <person name="Kono N."/>
            <person name="Nakamura H."/>
            <person name="Ohtoshi R."/>
            <person name="Tomita M."/>
            <person name="Numata K."/>
            <person name="Arakawa K."/>
        </authorList>
    </citation>
    <scope>NUCLEOTIDE SEQUENCE [LARGE SCALE GENOMIC DNA]</scope>
</reference>
<organism evidence="1 2">
    <name type="scientific">Eumeta variegata</name>
    <name type="common">Bagworm moth</name>
    <name type="synonym">Eumeta japonica</name>
    <dbReference type="NCBI Taxonomy" id="151549"/>
    <lineage>
        <taxon>Eukaryota</taxon>
        <taxon>Metazoa</taxon>
        <taxon>Ecdysozoa</taxon>
        <taxon>Arthropoda</taxon>
        <taxon>Hexapoda</taxon>
        <taxon>Insecta</taxon>
        <taxon>Pterygota</taxon>
        <taxon>Neoptera</taxon>
        <taxon>Endopterygota</taxon>
        <taxon>Lepidoptera</taxon>
        <taxon>Glossata</taxon>
        <taxon>Ditrysia</taxon>
        <taxon>Tineoidea</taxon>
        <taxon>Psychidae</taxon>
        <taxon>Oiketicinae</taxon>
        <taxon>Eumeta</taxon>
    </lineage>
</organism>
<keyword evidence="2" id="KW-1185">Reference proteome</keyword>
<dbReference type="AlphaFoldDB" id="A0A4C1WQ78"/>
<dbReference type="EMBL" id="BGZK01000608">
    <property type="protein sequence ID" value="GBP52672.1"/>
    <property type="molecule type" value="Genomic_DNA"/>
</dbReference>
<protein>
    <submittedName>
        <fullName evidence="1">Uncharacterized protein</fullName>
    </submittedName>
</protein>
<evidence type="ECO:0000313" key="2">
    <source>
        <dbReference type="Proteomes" id="UP000299102"/>
    </source>
</evidence>
<comment type="caution">
    <text evidence="1">The sequence shown here is derived from an EMBL/GenBank/DDBJ whole genome shotgun (WGS) entry which is preliminary data.</text>
</comment>
<dbReference type="Proteomes" id="UP000299102">
    <property type="component" value="Unassembled WGS sequence"/>
</dbReference>
<accession>A0A4C1WQ78</accession>
<evidence type="ECO:0000313" key="1">
    <source>
        <dbReference type="EMBL" id="GBP52672.1"/>
    </source>
</evidence>